<dbReference type="Gene3D" id="3.90.1150.10">
    <property type="entry name" value="Aspartate Aminotransferase, domain 1"/>
    <property type="match status" value="1"/>
</dbReference>
<dbReference type="FunFam" id="3.40.640.10:FF:000009">
    <property type="entry name" value="Cystathionine gamma-synthase homolog"/>
    <property type="match status" value="1"/>
</dbReference>
<evidence type="ECO:0000256" key="5">
    <source>
        <dbReference type="RuleBase" id="RU362118"/>
    </source>
</evidence>
<dbReference type="CDD" id="cd00614">
    <property type="entry name" value="CGS_like"/>
    <property type="match status" value="1"/>
</dbReference>
<dbReference type="GO" id="GO:0004123">
    <property type="term" value="F:cystathionine gamma-lyase activity"/>
    <property type="evidence" value="ECO:0007669"/>
    <property type="project" value="TreeGrafter"/>
</dbReference>
<accession>B8HMM9</accession>
<dbReference type="KEGG" id="cyn:Cyan7425_1266"/>
<dbReference type="PIRSF" id="PIRSF001434">
    <property type="entry name" value="CGS"/>
    <property type="match status" value="1"/>
</dbReference>
<keyword evidence="6" id="KW-0808">Transferase</keyword>
<dbReference type="AlphaFoldDB" id="B8HMM9"/>
<dbReference type="Gene3D" id="3.40.640.10">
    <property type="entry name" value="Type I PLP-dependent aspartate aminotransferase-like (Major domain)"/>
    <property type="match status" value="1"/>
</dbReference>
<protein>
    <submittedName>
        <fullName evidence="6">Cystathionine gamma-synthase</fullName>
        <ecNumber evidence="6">2.5.1.48</ecNumber>
    </submittedName>
</protein>
<dbReference type="SUPFAM" id="SSF53383">
    <property type="entry name" value="PLP-dependent transferases"/>
    <property type="match status" value="1"/>
</dbReference>
<gene>
    <name evidence="6" type="ordered locus">Cyan7425_1266</name>
</gene>
<dbReference type="HOGENOM" id="CLU_018986_2_2_3"/>
<evidence type="ECO:0000256" key="2">
    <source>
        <dbReference type="ARBA" id="ARBA00009077"/>
    </source>
</evidence>
<dbReference type="InterPro" id="IPR015421">
    <property type="entry name" value="PyrdxlP-dep_Trfase_major"/>
</dbReference>
<dbReference type="Pfam" id="PF01053">
    <property type="entry name" value="Cys_Met_Meta_PP"/>
    <property type="match status" value="1"/>
</dbReference>
<evidence type="ECO:0000313" key="6">
    <source>
        <dbReference type="EMBL" id="ACL43644.1"/>
    </source>
</evidence>
<dbReference type="GO" id="GO:0019343">
    <property type="term" value="P:cysteine biosynthetic process via cystathionine"/>
    <property type="evidence" value="ECO:0007669"/>
    <property type="project" value="TreeGrafter"/>
</dbReference>
<comment type="similarity">
    <text evidence="2 5">Belongs to the trans-sulfuration enzymes family.</text>
</comment>
<dbReference type="InterPro" id="IPR015424">
    <property type="entry name" value="PyrdxlP-dep_Trfase"/>
</dbReference>
<dbReference type="PANTHER" id="PTHR11808:SF15">
    <property type="entry name" value="CYSTATHIONINE GAMMA-LYASE"/>
    <property type="match status" value="1"/>
</dbReference>
<evidence type="ECO:0000256" key="1">
    <source>
        <dbReference type="ARBA" id="ARBA00001933"/>
    </source>
</evidence>
<dbReference type="EC" id="2.5.1.48" evidence="6"/>
<dbReference type="STRING" id="395961.Cyan7425_1266"/>
<evidence type="ECO:0000256" key="4">
    <source>
        <dbReference type="PIRSR" id="PIRSR001434-2"/>
    </source>
</evidence>
<dbReference type="GO" id="GO:0030170">
    <property type="term" value="F:pyridoxal phosphate binding"/>
    <property type="evidence" value="ECO:0007669"/>
    <property type="project" value="InterPro"/>
</dbReference>
<evidence type="ECO:0000256" key="3">
    <source>
        <dbReference type="ARBA" id="ARBA00022898"/>
    </source>
</evidence>
<dbReference type="InterPro" id="IPR000277">
    <property type="entry name" value="Cys/Met-Metab_PyrdxlP-dep_enz"/>
</dbReference>
<sequence>MQIETLVVHGGGEVDPATGAIIPPIHLSTTFERQADGSYPHGYIYTRSGNPNRTALENCLAALEGGAGAITFASGAAATMSLFHCLSPGDQVIVPRQMYHGTTQLLRNIFIPWGLTVAVVEMTDLAQVEQALQTRTKLIWVETPSNPLLQITDIARVAAIAHQANALCVCDNTWATPLLQHPLDLGADWVIHASTKYLGGHSDVLGGVAIAKQTDDFYQRVRHYQITGGAVPSPFDCWLLLRGIRTLACRMRTHCENAAQIATFLSHHPQVEAVHYPGLPSHPDHALAQQQMTQFGGMVSFQVKGKGEKAKAVAAQVQLFTRATSLGGMESLIEHRASIEGPGTETPDNLLRLSLGLEHPQDLIADLGQALDSAFA</sequence>
<dbReference type="PANTHER" id="PTHR11808">
    <property type="entry name" value="TRANS-SULFURATION ENZYME FAMILY MEMBER"/>
    <property type="match status" value="1"/>
</dbReference>
<feature type="modified residue" description="N6-(pyridoxal phosphate)lysine" evidence="4">
    <location>
        <position position="196"/>
    </location>
</feature>
<dbReference type="GO" id="GO:0019346">
    <property type="term" value="P:transsulfuration"/>
    <property type="evidence" value="ECO:0007669"/>
    <property type="project" value="InterPro"/>
</dbReference>
<proteinExistence type="inferred from homology"/>
<organism evidence="6">
    <name type="scientific">Cyanothece sp. (strain PCC 7425 / ATCC 29141)</name>
    <dbReference type="NCBI Taxonomy" id="395961"/>
    <lineage>
        <taxon>Bacteria</taxon>
        <taxon>Bacillati</taxon>
        <taxon>Cyanobacteriota</taxon>
        <taxon>Cyanophyceae</taxon>
        <taxon>Gomontiellales</taxon>
        <taxon>Cyanothecaceae</taxon>
        <taxon>Cyanothece</taxon>
    </lineage>
</organism>
<reference evidence="6" key="1">
    <citation type="submission" date="2009-01" db="EMBL/GenBank/DDBJ databases">
        <title>Complete sequence of chromosome Cyanothece sp. PCC 7425.</title>
        <authorList>
            <consortium name="US DOE Joint Genome Institute"/>
            <person name="Lucas S."/>
            <person name="Copeland A."/>
            <person name="Lapidus A."/>
            <person name="Glavina del Rio T."/>
            <person name="Dalin E."/>
            <person name="Tice H."/>
            <person name="Bruce D."/>
            <person name="Goodwin L."/>
            <person name="Pitluck S."/>
            <person name="Sims D."/>
            <person name="Meineke L."/>
            <person name="Brettin T."/>
            <person name="Detter J.C."/>
            <person name="Han C."/>
            <person name="Larimer F."/>
            <person name="Land M."/>
            <person name="Hauser L."/>
            <person name="Kyrpides N."/>
            <person name="Ovchinnikova G."/>
            <person name="Liberton M."/>
            <person name="Stoeckel J."/>
            <person name="Banerjee A."/>
            <person name="Singh A."/>
            <person name="Page L."/>
            <person name="Sato H."/>
            <person name="Zhao L."/>
            <person name="Sherman L."/>
            <person name="Pakrasi H."/>
            <person name="Richardson P."/>
        </authorList>
    </citation>
    <scope>NUCLEOTIDE SEQUENCE</scope>
    <source>
        <strain evidence="6">PCC 7425</strain>
    </source>
</reference>
<dbReference type="eggNOG" id="COG0626">
    <property type="taxonomic scope" value="Bacteria"/>
</dbReference>
<dbReference type="InterPro" id="IPR015422">
    <property type="entry name" value="PyrdxlP-dep_Trfase_small"/>
</dbReference>
<keyword evidence="3 4" id="KW-0663">Pyridoxal phosphate</keyword>
<dbReference type="OrthoDB" id="9780685at2"/>
<comment type="cofactor">
    <cofactor evidence="1 5">
        <name>pyridoxal 5'-phosphate</name>
        <dbReference type="ChEBI" id="CHEBI:597326"/>
    </cofactor>
</comment>
<name>B8HMM9_CYAP4</name>
<dbReference type="GO" id="GO:0003962">
    <property type="term" value="F:cystathionine gamma-synthase activity"/>
    <property type="evidence" value="ECO:0007669"/>
    <property type="project" value="UniProtKB-EC"/>
</dbReference>
<dbReference type="EMBL" id="CP001344">
    <property type="protein sequence ID" value="ACL43644.1"/>
    <property type="molecule type" value="Genomic_DNA"/>
</dbReference>
<dbReference type="GO" id="GO:0005737">
    <property type="term" value="C:cytoplasm"/>
    <property type="evidence" value="ECO:0007669"/>
    <property type="project" value="TreeGrafter"/>
</dbReference>